<evidence type="ECO:0000313" key="2">
    <source>
        <dbReference type="Proteomes" id="UP000265520"/>
    </source>
</evidence>
<feature type="non-terminal residue" evidence="1">
    <location>
        <position position="1"/>
    </location>
</feature>
<dbReference type="AlphaFoldDB" id="A0A392TB94"/>
<name>A0A392TB94_9FABA</name>
<dbReference type="Proteomes" id="UP000265520">
    <property type="component" value="Unassembled WGS sequence"/>
</dbReference>
<organism evidence="1 2">
    <name type="scientific">Trifolium medium</name>
    <dbReference type="NCBI Taxonomy" id="97028"/>
    <lineage>
        <taxon>Eukaryota</taxon>
        <taxon>Viridiplantae</taxon>
        <taxon>Streptophyta</taxon>
        <taxon>Embryophyta</taxon>
        <taxon>Tracheophyta</taxon>
        <taxon>Spermatophyta</taxon>
        <taxon>Magnoliopsida</taxon>
        <taxon>eudicotyledons</taxon>
        <taxon>Gunneridae</taxon>
        <taxon>Pentapetalae</taxon>
        <taxon>rosids</taxon>
        <taxon>fabids</taxon>
        <taxon>Fabales</taxon>
        <taxon>Fabaceae</taxon>
        <taxon>Papilionoideae</taxon>
        <taxon>50 kb inversion clade</taxon>
        <taxon>NPAAA clade</taxon>
        <taxon>Hologalegina</taxon>
        <taxon>IRL clade</taxon>
        <taxon>Trifolieae</taxon>
        <taxon>Trifolium</taxon>
    </lineage>
</organism>
<reference evidence="1 2" key="1">
    <citation type="journal article" date="2018" name="Front. Plant Sci.">
        <title>Red Clover (Trifolium pratense) and Zigzag Clover (T. medium) - A Picture of Genomic Similarities and Differences.</title>
        <authorList>
            <person name="Dluhosova J."/>
            <person name="Istvanek J."/>
            <person name="Nedelnik J."/>
            <person name="Repkova J."/>
        </authorList>
    </citation>
    <scope>NUCLEOTIDE SEQUENCE [LARGE SCALE GENOMIC DNA]</scope>
    <source>
        <strain evidence="2">cv. 10/8</strain>
        <tissue evidence="1">Leaf</tissue>
    </source>
</reference>
<proteinExistence type="predicted"/>
<accession>A0A392TB94</accession>
<dbReference type="EMBL" id="LXQA010545455">
    <property type="protein sequence ID" value="MCI58391.1"/>
    <property type="molecule type" value="Genomic_DNA"/>
</dbReference>
<comment type="caution">
    <text evidence="1">The sequence shown here is derived from an EMBL/GenBank/DDBJ whole genome shotgun (WGS) entry which is preliminary data.</text>
</comment>
<keyword evidence="2" id="KW-1185">Reference proteome</keyword>
<protein>
    <submittedName>
        <fullName evidence="1">Uncharacterized protein</fullName>
    </submittedName>
</protein>
<evidence type="ECO:0000313" key="1">
    <source>
        <dbReference type="EMBL" id="MCI58391.1"/>
    </source>
</evidence>
<sequence>EPSRSGGLLTNPPSLSILPENIFPEAHPKQNMVPALMPIEILAHSGQMRYTMLQHLS</sequence>